<feature type="chain" id="PRO_5043404455" evidence="1">
    <location>
        <begin position="21"/>
        <end position="525"/>
    </location>
</feature>
<dbReference type="SUPFAM" id="SSF56436">
    <property type="entry name" value="C-type lectin-like"/>
    <property type="match status" value="1"/>
</dbReference>
<dbReference type="PROSITE" id="PS50041">
    <property type="entry name" value="C_TYPE_LECTIN_2"/>
    <property type="match status" value="1"/>
</dbReference>
<dbReference type="Pfam" id="PF17517">
    <property type="entry name" value="IgGFc_binding"/>
    <property type="match status" value="1"/>
</dbReference>
<reference evidence="3" key="1">
    <citation type="submission" date="2023-08" db="EMBL/GenBank/DDBJ databases">
        <authorList>
            <person name="Alioto T."/>
            <person name="Alioto T."/>
            <person name="Gomez Garrido J."/>
        </authorList>
    </citation>
    <scope>NUCLEOTIDE SEQUENCE</scope>
</reference>
<evidence type="ECO:0000256" key="1">
    <source>
        <dbReference type="SAM" id="SignalP"/>
    </source>
</evidence>
<dbReference type="PANTHER" id="PTHR45784">
    <property type="entry name" value="C-TYPE LECTIN DOMAIN FAMILY 20 MEMBER A-RELATED"/>
    <property type="match status" value="1"/>
</dbReference>
<dbReference type="AlphaFoldDB" id="A0AAV1EIK9"/>
<dbReference type="InterPro" id="IPR016187">
    <property type="entry name" value="CTDL_fold"/>
</dbReference>
<dbReference type="EMBL" id="OY660864">
    <property type="protein sequence ID" value="CAJ1048547.1"/>
    <property type="molecule type" value="Genomic_DNA"/>
</dbReference>
<dbReference type="SMART" id="SM00034">
    <property type="entry name" value="CLECT"/>
    <property type="match status" value="1"/>
</dbReference>
<dbReference type="PANTHER" id="PTHR45784:SF3">
    <property type="entry name" value="C-TYPE LECTIN DOMAIN FAMILY 4 MEMBER K-LIKE-RELATED"/>
    <property type="match status" value="1"/>
</dbReference>
<evidence type="ECO:0000259" key="2">
    <source>
        <dbReference type="PROSITE" id="PS50041"/>
    </source>
</evidence>
<proteinExistence type="predicted"/>
<dbReference type="InterPro" id="IPR035234">
    <property type="entry name" value="IgGFc-bd_N"/>
</dbReference>
<dbReference type="Proteomes" id="UP001178508">
    <property type="component" value="Chromosome 1"/>
</dbReference>
<gene>
    <name evidence="3" type="ORF">XNOV1_A004517</name>
</gene>
<protein>
    <submittedName>
        <fullName evidence="3">Uncharacterized protein LOC117808869</fullName>
    </submittedName>
</protein>
<sequence>MISALLLSAALVTGFIATSSEDSTGWNFTVVFPENIAFYYPNRPYNRVYITSLTNETKIYIKTHVVDTSKTLSAGQTEDFLYNERLELRRSNYSNVTLRITSNQRVTIHAISLKSTSIQTVLVIPNHKLGTEYFIPPVPPIQGTTVNVTERQHFRLIIVNTNQMNEVTVKAKHPQKLSLHPDQVAQVFITDDTYQSVKADHPITVIFGHTCAIYFNCTCSLLYTMLSPASQTPLKFYIPTVVVKGAETKTSLLLSNKTTTEVKMFDLGLPVVETAGTAILFHAGLLLKLIPVTDFAACYFINFLPNVDNFAVILVHKNHIDGVHMGSSPLKTTDWERLTGTDYVSTKVKLTPDKRLIWHSLTIMAVYFQGRRNQSRFGNPAAVLSKSPDYRGCISSPENLTIGSDAMSWPESVQYCRKQKMELISLSNSDHQRQIYDKIQQAMNPSPQEMWIGMRRSSLNTEWSWLNKNLVNDTNWAENEPGAVEEGHCVVMSANSTGKGFVWSDKECCEKAYPVCYIPPILISF</sequence>
<evidence type="ECO:0000313" key="4">
    <source>
        <dbReference type="Proteomes" id="UP001178508"/>
    </source>
</evidence>
<accession>A0AAV1EIK9</accession>
<keyword evidence="4" id="KW-1185">Reference proteome</keyword>
<dbReference type="InterPro" id="IPR016186">
    <property type="entry name" value="C-type_lectin-like/link_sf"/>
</dbReference>
<feature type="signal peptide" evidence="1">
    <location>
        <begin position="1"/>
        <end position="20"/>
    </location>
</feature>
<dbReference type="InterPro" id="IPR001304">
    <property type="entry name" value="C-type_lectin-like"/>
</dbReference>
<feature type="domain" description="C-type lectin" evidence="2">
    <location>
        <begin position="404"/>
        <end position="517"/>
    </location>
</feature>
<name>A0AAV1EIK9_XYRNO</name>
<organism evidence="3 4">
    <name type="scientific">Xyrichtys novacula</name>
    <name type="common">Pearly razorfish</name>
    <name type="synonym">Hemipteronotus novacula</name>
    <dbReference type="NCBI Taxonomy" id="13765"/>
    <lineage>
        <taxon>Eukaryota</taxon>
        <taxon>Metazoa</taxon>
        <taxon>Chordata</taxon>
        <taxon>Craniata</taxon>
        <taxon>Vertebrata</taxon>
        <taxon>Euteleostomi</taxon>
        <taxon>Actinopterygii</taxon>
        <taxon>Neopterygii</taxon>
        <taxon>Teleostei</taxon>
        <taxon>Neoteleostei</taxon>
        <taxon>Acanthomorphata</taxon>
        <taxon>Eupercaria</taxon>
        <taxon>Labriformes</taxon>
        <taxon>Labridae</taxon>
        <taxon>Xyrichtys</taxon>
    </lineage>
</organism>
<evidence type="ECO:0000313" key="3">
    <source>
        <dbReference type="EMBL" id="CAJ1048547.1"/>
    </source>
</evidence>
<dbReference type="Pfam" id="PF00059">
    <property type="entry name" value="Lectin_C"/>
    <property type="match status" value="1"/>
</dbReference>
<dbReference type="Gene3D" id="3.10.100.10">
    <property type="entry name" value="Mannose-Binding Protein A, subunit A"/>
    <property type="match status" value="1"/>
</dbReference>
<keyword evidence="1" id="KW-0732">Signal</keyword>
<dbReference type="CDD" id="cd00037">
    <property type="entry name" value="CLECT"/>
    <property type="match status" value="1"/>
</dbReference>